<sequence length="230" mass="26090">MIPIIVICFFSTIEKELAYLSLEDEGYEILEVQEDPDFVPEAVELRKGKDPLKIPLIFTNFWVQIHGVPPSFFTESLAHQIGSFLGNFLEFNGTNLGHNDSFCQAKMALRYEVAKIGWDLSLRANSRRARDMSNVWLREDGDGDKRGNYYRSQELVRGFDPILGVNLKGDLNLVSLWNGGSSKEKGQLEMDHDLEDSVMVEGDGKKRPRREKDRSKVVDELKTSAYVGVA</sequence>
<dbReference type="AlphaFoldDB" id="A0A7J9HUW8"/>
<evidence type="ECO:0000313" key="3">
    <source>
        <dbReference type="Proteomes" id="UP000593560"/>
    </source>
</evidence>
<gene>
    <name evidence="2" type="ORF">Gohar_027014</name>
</gene>
<evidence type="ECO:0000256" key="1">
    <source>
        <dbReference type="SAM" id="MobiDB-lite"/>
    </source>
</evidence>
<dbReference type="OrthoDB" id="10496668at2759"/>
<comment type="caution">
    <text evidence="2">The sequence shown here is derived from an EMBL/GenBank/DDBJ whole genome shotgun (WGS) entry which is preliminary data.</text>
</comment>
<proteinExistence type="predicted"/>
<feature type="region of interest" description="Disordered" evidence="1">
    <location>
        <begin position="198"/>
        <end position="217"/>
    </location>
</feature>
<dbReference type="Proteomes" id="UP000593560">
    <property type="component" value="Unassembled WGS sequence"/>
</dbReference>
<keyword evidence="3" id="KW-1185">Reference proteome</keyword>
<feature type="compositionally biased region" description="Basic and acidic residues" evidence="1">
    <location>
        <begin position="202"/>
        <end position="217"/>
    </location>
</feature>
<dbReference type="EMBL" id="JABFAD010000011">
    <property type="protein sequence ID" value="MBA0813134.1"/>
    <property type="molecule type" value="Genomic_DNA"/>
</dbReference>
<evidence type="ECO:0008006" key="4">
    <source>
        <dbReference type="Google" id="ProtNLM"/>
    </source>
</evidence>
<name>A0A7J9HUW8_9ROSI</name>
<evidence type="ECO:0000313" key="2">
    <source>
        <dbReference type="EMBL" id="MBA0813134.1"/>
    </source>
</evidence>
<accession>A0A7J9HUW8</accession>
<organism evidence="2 3">
    <name type="scientific">Gossypium harknessii</name>
    <dbReference type="NCBI Taxonomy" id="34285"/>
    <lineage>
        <taxon>Eukaryota</taxon>
        <taxon>Viridiplantae</taxon>
        <taxon>Streptophyta</taxon>
        <taxon>Embryophyta</taxon>
        <taxon>Tracheophyta</taxon>
        <taxon>Spermatophyta</taxon>
        <taxon>Magnoliopsida</taxon>
        <taxon>eudicotyledons</taxon>
        <taxon>Gunneridae</taxon>
        <taxon>Pentapetalae</taxon>
        <taxon>rosids</taxon>
        <taxon>malvids</taxon>
        <taxon>Malvales</taxon>
        <taxon>Malvaceae</taxon>
        <taxon>Malvoideae</taxon>
        <taxon>Gossypium</taxon>
    </lineage>
</organism>
<protein>
    <recommendedName>
        <fullName evidence="4">DUF4283 domain-containing protein</fullName>
    </recommendedName>
</protein>
<reference evidence="2 3" key="1">
    <citation type="journal article" date="2019" name="Genome Biol. Evol.">
        <title>Insights into the evolution of the New World diploid cottons (Gossypium, subgenus Houzingenia) based on genome sequencing.</title>
        <authorList>
            <person name="Grover C.E."/>
            <person name="Arick M.A. 2nd"/>
            <person name="Thrash A."/>
            <person name="Conover J.L."/>
            <person name="Sanders W.S."/>
            <person name="Peterson D.G."/>
            <person name="Frelichowski J.E."/>
            <person name="Scheffler J.A."/>
            <person name="Scheffler B.E."/>
            <person name="Wendel J.F."/>
        </authorList>
    </citation>
    <scope>NUCLEOTIDE SEQUENCE [LARGE SCALE GENOMIC DNA]</scope>
    <source>
        <strain evidence="2">0</strain>
        <tissue evidence="2">Leaf</tissue>
    </source>
</reference>